<dbReference type="GO" id="GO:0005783">
    <property type="term" value="C:endoplasmic reticulum"/>
    <property type="evidence" value="ECO:0007669"/>
    <property type="project" value="UniProtKB-SubCell"/>
</dbReference>
<evidence type="ECO:0000256" key="4">
    <source>
        <dbReference type="ARBA" id="ARBA00022824"/>
    </source>
</evidence>
<dbReference type="Gene3D" id="3.40.50.300">
    <property type="entry name" value="P-loop containing nucleotide triphosphate hydrolases"/>
    <property type="match status" value="1"/>
</dbReference>
<dbReference type="AlphaFoldDB" id="A0A6A7BA15"/>
<dbReference type="PANTHER" id="PTHR48182">
    <property type="entry name" value="PROTEIN SERAC1"/>
    <property type="match status" value="1"/>
</dbReference>
<dbReference type="Gene3D" id="1.25.40.10">
    <property type="entry name" value="Tetratricopeptide repeat domain"/>
    <property type="match status" value="2"/>
</dbReference>
<dbReference type="EMBL" id="MU006303">
    <property type="protein sequence ID" value="KAF2851255.1"/>
    <property type="molecule type" value="Genomic_DNA"/>
</dbReference>
<evidence type="ECO:0000313" key="7">
    <source>
        <dbReference type="EMBL" id="KAF2851255.1"/>
    </source>
</evidence>
<dbReference type="InterPro" id="IPR052374">
    <property type="entry name" value="SERAC1"/>
</dbReference>
<dbReference type="OrthoDB" id="427518at2759"/>
<dbReference type="PANTHER" id="PTHR48182:SF2">
    <property type="entry name" value="PROTEIN SERAC1"/>
    <property type="match status" value="1"/>
</dbReference>
<evidence type="ECO:0000256" key="3">
    <source>
        <dbReference type="ARBA" id="ARBA00004370"/>
    </source>
</evidence>
<keyword evidence="8" id="KW-1185">Reference proteome</keyword>
<dbReference type="Gene3D" id="3.40.50.1820">
    <property type="entry name" value="alpha/beta hydrolase"/>
    <property type="match status" value="1"/>
</dbReference>
<dbReference type="SUPFAM" id="SSF52540">
    <property type="entry name" value="P-loop containing nucleoside triphosphate hydrolases"/>
    <property type="match status" value="1"/>
</dbReference>
<gene>
    <name evidence="7" type="ORF">T440DRAFT_529261</name>
</gene>
<keyword evidence="5" id="KW-0496">Mitochondrion</keyword>
<organism evidence="7 8">
    <name type="scientific">Plenodomus tracheiphilus IPT5</name>
    <dbReference type="NCBI Taxonomy" id="1408161"/>
    <lineage>
        <taxon>Eukaryota</taxon>
        <taxon>Fungi</taxon>
        <taxon>Dikarya</taxon>
        <taxon>Ascomycota</taxon>
        <taxon>Pezizomycotina</taxon>
        <taxon>Dothideomycetes</taxon>
        <taxon>Pleosporomycetidae</taxon>
        <taxon>Pleosporales</taxon>
        <taxon>Pleosporineae</taxon>
        <taxon>Leptosphaeriaceae</taxon>
        <taxon>Plenodomus</taxon>
    </lineage>
</organism>
<evidence type="ECO:0000256" key="2">
    <source>
        <dbReference type="ARBA" id="ARBA00004240"/>
    </source>
</evidence>
<dbReference type="InterPro" id="IPR027417">
    <property type="entry name" value="P-loop_NTPase"/>
</dbReference>
<evidence type="ECO:0000256" key="5">
    <source>
        <dbReference type="ARBA" id="ARBA00023128"/>
    </source>
</evidence>
<dbReference type="InterPro" id="IPR029058">
    <property type="entry name" value="AB_hydrolase_fold"/>
</dbReference>
<dbReference type="GO" id="GO:0016020">
    <property type="term" value="C:membrane"/>
    <property type="evidence" value="ECO:0007669"/>
    <property type="project" value="UniProtKB-SubCell"/>
</dbReference>
<keyword evidence="6" id="KW-0472">Membrane</keyword>
<dbReference type="SUPFAM" id="SSF48452">
    <property type="entry name" value="TPR-like"/>
    <property type="match status" value="3"/>
</dbReference>
<dbReference type="GO" id="GO:0005739">
    <property type="term" value="C:mitochondrion"/>
    <property type="evidence" value="ECO:0007669"/>
    <property type="project" value="UniProtKB-SubCell"/>
</dbReference>
<dbReference type="Pfam" id="PF13424">
    <property type="entry name" value="TPR_12"/>
    <property type="match status" value="1"/>
</dbReference>
<reference evidence="7" key="1">
    <citation type="submission" date="2020-01" db="EMBL/GenBank/DDBJ databases">
        <authorList>
            <consortium name="DOE Joint Genome Institute"/>
            <person name="Haridas S."/>
            <person name="Albert R."/>
            <person name="Binder M."/>
            <person name="Bloem J."/>
            <person name="Labutti K."/>
            <person name="Salamov A."/>
            <person name="Andreopoulos B."/>
            <person name="Baker S.E."/>
            <person name="Barry K."/>
            <person name="Bills G."/>
            <person name="Bluhm B.H."/>
            <person name="Cannon C."/>
            <person name="Castanera R."/>
            <person name="Culley D.E."/>
            <person name="Daum C."/>
            <person name="Ezra D."/>
            <person name="Gonzalez J.B."/>
            <person name="Henrissat B."/>
            <person name="Kuo A."/>
            <person name="Liang C."/>
            <person name="Lipzen A."/>
            <person name="Lutzoni F."/>
            <person name="Magnuson J."/>
            <person name="Mondo S."/>
            <person name="Nolan M."/>
            <person name="Ohm R."/>
            <person name="Pangilinan J."/>
            <person name="Park H.-J."/>
            <person name="Ramirez L."/>
            <person name="Alfaro M."/>
            <person name="Sun H."/>
            <person name="Tritt A."/>
            <person name="Yoshinaga Y."/>
            <person name="Zwiers L.-H."/>
            <person name="Turgeon B.G."/>
            <person name="Goodwin S.B."/>
            <person name="Spatafora J.W."/>
            <person name="Crous P.W."/>
            <person name="Grigoriev I.V."/>
        </authorList>
    </citation>
    <scope>NUCLEOTIDE SEQUENCE</scope>
    <source>
        <strain evidence="7">IPT5</strain>
    </source>
</reference>
<evidence type="ECO:0000256" key="1">
    <source>
        <dbReference type="ARBA" id="ARBA00004173"/>
    </source>
</evidence>
<dbReference type="SUPFAM" id="SSF53474">
    <property type="entry name" value="alpha/beta-Hydrolases"/>
    <property type="match status" value="1"/>
</dbReference>
<sequence length="1104" mass="126685">MSEYDPRRVSQKAKTTASSFIAFPSLDTSLSTNISRNHAIETFTAENGKLWLRDFLKDDIPEARIMIFGFSVRLNEDNLEMEEISERFLHALKGRRDTRPRPIFLLGYSLGGIVIKHILTHASLRTDFDSIQRDTYCTVFLGTPHRGANGVKLAQTVKTVASLLTTAKNKSTFLESLSRSSFYARAIQENYRQILDRFCIITVYETLKTSNQMVVDRDSATLHQPGRHESKVAVWRDHLQLSKYERREDPDYAAIMDTLKPRVEEALHAISVRERLGDFTVPLTDPSLKILTINTMKELDQEDFVGRAKELDDLEQRLMANINQRQPTKHYRFALYGPAGAGKSSIAVKICYRVFRRVKVSIFWLSAESNDSIRSGLVEFARQVGLQPPPGKSSDYDAICESMHSWLEGPRSGAWVLVLDGMDNCELEARKFLPVRNGNIIVTTRTENVRGDLVPLRQCVAIAEMTSVDALDLFRISSEVDLSDSDVLEEAEELLVKLDHMALPITQAAAYIRRKRISISEYMRLFDQSQQDKEEALSHPTVYYPEPAKRSSMITMTTWLVTFKGIGSESPESLELLGQMALLDPTNIRKDLLVPSLDGDHRRDFYRRMEPLLAYSLVKALRYEGYSMHALVALCTRTHMDQDKRLSNTMNSTIDMVVDSMPDDETDEVVINFTTHALSLSEHATKVKTSTAALGTLEYRLGKYMFHHGNYKHAMLHGVRAYEVRLATQSNSADDFPLIMESVARACWNLQNLEEMKMWLLRALSEKQTRYGPEDSRTLDTVGRIATYYHMVGLYAESLHWHQKDLEGRQRIHGEGHDSTMKIINNKAGVHFLLGEYETAFEMHKRVWSRIRKTPSFPASMLRDVTLSMARDMLKLKQCSNARTLLQELLHEDEQMFGPEHPGAARLTEDVGETYCDEEEYDLSLDWYLESLKRYKAAGLAIGQILSNIGEVCKRKQDYNESYRYFMLSLKWKSREMGKENTSTILTMRNIADLFVTQDVFAIGLHWYRKALAAGQRTIQRKKDPIHFNHWHLIAAVLGKLSRFPDALDACERALVGKEQLYEKTNKMYMITYDLSTQLKQQYDSILADWDRENSWQELRSLLD</sequence>
<evidence type="ECO:0000256" key="6">
    <source>
        <dbReference type="ARBA" id="ARBA00023136"/>
    </source>
</evidence>
<keyword evidence="4" id="KW-0256">Endoplasmic reticulum</keyword>
<comment type="subcellular location">
    <subcellularLocation>
        <location evidence="2">Endoplasmic reticulum</location>
    </subcellularLocation>
    <subcellularLocation>
        <location evidence="3">Membrane</location>
    </subcellularLocation>
    <subcellularLocation>
        <location evidence="1">Mitochondrion</location>
    </subcellularLocation>
</comment>
<dbReference type="InterPro" id="IPR011990">
    <property type="entry name" value="TPR-like_helical_dom_sf"/>
</dbReference>
<proteinExistence type="predicted"/>
<protein>
    <submittedName>
        <fullName evidence="7">TPR-like protein</fullName>
    </submittedName>
</protein>
<name>A0A6A7BA15_9PLEO</name>
<accession>A0A6A7BA15</accession>
<evidence type="ECO:0000313" key="8">
    <source>
        <dbReference type="Proteomes" id="UP000799423"/>
    </source>
</evidence>
<dbReference type="Proteomes" id="UP000799423">
    <property type="component" value="Unassembled WGS sequence"/>
</dbReference>